<gene>
    <name evidence="1" type="ORF">RRG08_031584</name>
</gene>
<dbReference type="AlphaFoldDB" id="A0AAE1B2X0"/>
<dbReference type="Proteomes" id="UP001283361">
    <property type="component" value="Unassembled WGS sequence"/>
</dbReference>
<evidence type="ECO:0000313" key="1">
    <source>
        <dbReference type="EMBL" id="KAK3798573.1"/>
    </source>
</evidence>
<name>A0AAE1B2X0_9GAST</name>
<dbReference type="EMBL" id="JAWDGP010000665">
    <property type="protein sequence ID" value="KAK3798573.1"/>
    <property type="molecule type" value="Genomic_DNA"/>
</dbReference>
<sequence>MRISPVGDKLLFMSVSVKAFPGVFSVYIVQSRAEPGVSLWWPARPLLIKYNPFASLTIAAYNRSTLRVWGWPSWAGHRGGRGKLRVPMVCDCRDVQRN</sequence>
<comment type="caution">
    <text evidence="1">The sequence shown here is derived from an EMBL/GenBank/DDBJ whole genome shotgun (WGS) entry which is preliminary data.</text>
</comment>
<organism evidence="1 2">
    <name type="scientific">Elysia crispata</name>
    <name type="common">lettuce slug</name>
    <dbReference type="NCBI Taxonomy" id="231223"/>
    <lineage>
        <taxon>Eukaryota</taxon>
        <taxon>Metazoa</taxon>
        <taxon>Spiralia</taxon>
        <taxon>Lophotrochozoa</taxon>
        <taxon>Mollusca</taxon>
        <taxon>Gastropoda</taxon>
        <taxon>Heterobranchia</taxon>
        <taxon>Euthyneura</taxon>
        <taxon>Panpulmonata</taxon>
        <taxon>Sacoglossa</taxon>
        <taxon>Placobranchoidea</taxon>
        <taxon>Plakobranchidae</taxon>
        <taxon>Elysia</taxon>
    </lineage>
</organism>
<keyword evidence="2" id="KW-1185">Reference proteome</keyword>
<reference evidence="1" key="1">
    <citation type="journal article" date="2023" name="G3 (Bethesda)">
        <title>A reference genome for the long-term kleptoplast-retaining sea slug Elysia crispata morphotype clarki.</title>
        <authorList>
            <person name="Eastman K.E."/>
            <person name="Pendleton A.L."/>
            <person name="Shaikh M.A."/>
            <person name="Suttiyut T."/>
            <person name="Ogas R."/>
            <person name="Tomko P."/>
            <person name="Gavelis G."/>
            <person name="Widhalm J.R."/>
            <person name="Wisecaver J.H."/>
        </authorList>
    </citation>
    <scope>NUCLEOTIDE SEQUENCE</scope>
    <source>
        <strain evidence="1">ECLA1</strain>
    </source>
</reference>
<accession>A0AAE1B2X0</accession>
<evidence type="ECO:0000313" key="2">
    <source>
        <dbReference type="Proteomes" id="UP001283361"/>
    </source>
</evidence>
<proteinExistence type="predicted"/>
<protein>
    <submittedName>
        <fullName evidence="1">Uncharacterized protein</fullName>
    </submittedName>
</protein>